<accession>A0A0R2CWR3</accession>
<dbReference type="PANTHER" id="PTHR33602">
    <property type="entry name" value="REGULATORY PROTEIN RECX FAMILY PROTEIN"/>
    <property type="match status" value="1"/>
</dbReference>
<feature type="domain" description="RecX first three-helical" evidence="9">
    <location>
        <begin position="62"/>
        <end position="100"/>
    </location>
</feature>
<reference evidence="10 11" key="1">
    <citation type="journal article" date="2015" name="Genome Announc.">
        <title>Expanding the biotechnology potential of lactobacilli through comparative genomics of 213 strains and associated genera.</title>
        <authorList>
            <person name="Sun Z."/>
            <person name="Harris H.M."/>
            <person name="McCann A."/>
            <person name="Guo C."/>
            <person name="Argimon S."/>
            <person name="Zhang W."/>
            <person name="Yang X."/>
            <person name="Jeffery I.B."/>
            <person name="Cooney J.C."/>
            <person name="Kagawa T.F."/>
            <person name="Liu W."/>
            <person name="Song Y."/>
            <person name="Salvetti E."/>
            <person name="Wrobel A."/>
            <person name="Rasinkangas P."/>
            <person name="Parkhill J."/>
            <person name="Rea M.C."/>
            <person name="O'Sullivan O."/>
            <person name="Ritari J."/>
            <person name="Douillard F.P."/>
            <person name="Paul Ross R."/>
            <person name="Yang R."/>
            <person name="Briner A.E."/>
            <person name="Felis G.E."/>
            <person name="de Vos W.M."/>
            <person name="Barrangou R."/>
            <person name="Klaenhammer T.R."/>
            <person name="Caufield P.W."/>
            <person name="Cui Y."/>
            <person name="Zhang H."/>
            <person name="O'Toole P.W."/>
        </authorList>
    </citation>
    <scope>NUCLEOTIDE SEQUENCE [LARGE SCALE GENOMIC DNA]</scope>
    <source>
        <strain evidence="10 11">DSM 20253</strain>
    </source>
</reference>
<dbReference type="Pfam" id="PF21981">
    <property type="entry name" value="RecX_HTH3"/>
    <property type="match status" value="2"/>
</dbReference>
<evidence type="ECO:0000256" key="1">
    <source>
        <dbReference type="ARBA" id="ARBA00003529"/>
    </source>
</evidence>
<dbReference type="GO" id="GO:0005737">
    <property type="term" value="C:cytoplasm"/>
    <property type="evidence" value="ECO:0007669"/>
    <property type="project" value="UniProtKB-SubCell"/>
</dbReference>
<dbReference type="Gene3D" id="1.10.10.10">
    <property type="entry name" value="Winged helix-like DNA-binding domain superfamily/Winged helix DNA-binding domain"/>
    <property type="match status" value="4"/>
</dbReference>
<feature type="domain" description="RecX third three-helical" evidence="8">
    <location>
        <begin position="212"/>
        <end position="258"/>
    </location>
</feature>
<evidence type="ECO:0000256" key="5">
    <source>
        <dbReference type="ARBA" id="ARBA00022490"/>
    </source>
</evidence>
<dbReference type="GO" id="GO:0006282">
    <property type="term" value="P:regulation of DNA repair"/>
    <property type="evidence" value="ECO:0007669"/>
    <property type="project" value="UniProtKB-UniRule"/>
</dbReference>
<keyword evidence="5 6" id="KW-0963">Cytoplasm</keyword>
<evidence type="ECO:0000313" key="11">
    <source>
        <dbReference type="Proteomes" id="UP000051638"/>
    </source>
</evidence>
<protein>
    <recommendedName>
        <fullName evidence="4 6">Regulatory protein RecX</fullName>
    </recommendedName>
</protein>
<dbReference type="RefSeq" id="WP_057874393.1">
    <property type="nucleotide sequence ID" value="NZ_AYYI01000063.1"/>
</dbReference>
<evidence type="ECO:0000259" key="8">
    <source>
        <dbReference type="Pfam" id="PF21981"/>
    </source>
</evidence>
<dbReference type="InterPro" id="IPR053926">
    <property type="entry name" value="RecX_HTH_1st"/>
</dbReference>
<comment type="function">
    <text evidence="1 6">Modulates RecA activity.</text>
</comment>
<gene>
    <name evidence="6" type="primary">recX</name>
    <name evidence="10" type="ORF">FC24_GL002054</name>
</gene>
<evidence type="ECO:0000256" key="3">
    <source>
        <dbReference type="ARBA" id="ARBA00009695"/>
    </source>
</evidence>
<sequence>MATITKISAQKRKGRYNIFLDEQYAFPVSESVLIQFRLAKGLEIDAQLQAKITAAEAKAQSYQLALNYLAHQLRSEMEVRRYLKQHDVTYPVRQQVIERLHQLKLVDDANYAASYVRTMKRTSDKGPIVIQKKLQEKGIAPELILNALDLYSDEALLASGLKVAQKLAYRYRRLSFRQQQQKIRLGLRQKGYPQDLVSQLLDRLDLQKDDATEWQALVQQGQKAWHKNARYPDKQRRQKTKQQLYRKGFALLQIDRFLAEQPVETEKAGND</sequence>
<dbReference type="STRING" id="1423796.FC24_GL002054"/>
<evidence type="ECO:0000259" key="7">
    <source>
        <dbReference type="Pfam" id="PF02631"/>
    </source>
</evidence>
<dbReference type="InterPro" id="IPR036388">
    <property type="entry name" value="WH-like_DNA-bd_sf"/>
</dbReference>
<dbReference type="HAMAP" id="MF_01114">
    <property type="entry name" value="RecX"/>
    <property type="match status" value="1"/>
</dbReference>
<feature type="domain" description="RecX second three-helical" evidence="7">
    <location>
        <begin position="107"/>
        <end position="148"/>
    </location>
</feature>
<comment type="subcellular location">
    <subcellularLocation>
        <location evidence="2 6">Cytoplasm</location>
    </subcellularLocation>
</comment>
<name>A0A0R2CWR3_9LACO</name>
<dbReference type="Pfam" id="PF21982">
    <property type="entry name" value="RecX_HTH1"/>
    <property type="match status" value="1"/>
</dbReference>
<evidence type="ECO:0000259" key="9">
    <source>
        <dbReference type="Pfam" id="PF21982"/>
    </source>
</evidence>
<keyword evidence="11" id="KW-1185">Reference proteome</keyword>
<dbReference type="Proteomes" id="UP000051638">
    <property type="component" value="Unassembled WGS sequence"/>
</dbReference>
<dbReference type="EMBL" id="AYYI01000063">
    <property type="protein sequence ID" value="KRM95682.1"/>
    <property type="molecule type" value="Genomic_DNA"/>
</dbReference>
<dbReference type="NCBIfam" id="NF010733">
    <property type="entry name" value="PRK14135.1"/>
    <property type="match status" value="1"/>
</dbReference>
<evidence type="ECO:0000256" key="6">
    <source>
        <dbReference type="HAMAP-Rule" id="MF_01114"/>
    </source>
</evidence>
<dbReference type="InterPro" id="IPR003783">
    <property type="entry name" value="Regulatory_RecX"/>
</dbReference>
<dbReference type="AlphaFoldDB" id="A0A0R2CWR3"/>
<proteinExistence type="inferred from homology"/>
<feature type="domain" description="RecX third three-helical" evidence="8">
    <location>
        <begin position="161"/>
        <end position="201"/>
    </location>
</feature>
<dbReference type="Pfam" id="PF02631">
    <property type="entry name" value="RecX_HTH2"/>
    <property type="match status" value="1"/>
</dbReference>
<evidence type="ECO:0000313" key="10">
    <source>
        <dbReference type="EMBL" id="KRM95682.1"/>
    </source>
</evidence>
<dbReference type="PANTHER" id="PTHR33602:SF1">
    <property type="entry name" value="REGULATORY PROTEIN RECX FAMILY PROTEIN"/>
    <property type="match status" value="1"/>
</dbReference>
<dbReference type="OrthoDB" id="5421057at2"/>
<evidence type="ECO:0000256" key="2">
    <source>
        <dbReference type="ARBA" id="ARBA00004496"/>
    </source>
</evidence>
<evidence type="ECO:0000256" key="4">
    <source>
        <dbReference type="ARBA" id="ARBA00018111"/>
    </source>
</evidence>
<dbReference type="InterPro" id="IPR053925">
    <property type="entry name" value="RecX_HTH_3rd"/>
</dbReference>
<comment type="similarity">
    <text evidence="3 6">Belongs to the RecX family.</text>
</comment>
<dbReference type="PATRIC" id="fig|1423796.3.peg.2083"/>
<comment type="caution">
    <text evidence="10">The sequence shown here is derived from an EMBL/GenBank/DDBJ whole genome shotgun (WGS) entry which is preliminary data.</text>
</comment>
<organism evidence="10 11">
    <name type="scientific">Loigolactobacillus rennini DSM 20253</name>
    <dbReference type="NCBI Taxonomy" id="1423796"/>
    <lineage>
        <taxon>Bacteria</taxon>
        <taxon>Bacillati</taxon>
        <taxon>Bacillota</taxon>
        <taxon>Bacilli</taxon>
        <taxon>Lactobacillales</taxon>
        <taxon>Lactobacillaceae</taxon>
        <taxon>Loigolactobacillus</taxon>
    </lineage>
</organism>
<dbReference type="InterPro" id="IPR053924">
    <property type="entry name" value="RecX_HTH_2nd"/>
</dbReference>